<dbReference type="PANTHER" id="PTHR31672:SF13">
    <property type="entry name" value="F-BOX PROTEIN CPR30-LIKE"/>
    <property type="match status" value="1"/>
</dbReference>
<comment type="caution">
    <text evidence="2">The sequence shown here is derived from an EMBL/GenBank/DDBJ whole genome shotgun (WGS) entry which is preliminary data.</text>
</comment>
<dbReference type="PANTHER" id="PTHR31672">
    <property type="entry name" value="BNACNNG10540D PROTEIN"/>
    <property type="match status" value="1"/>
</dbReference>
<dbReference type="AlphaFoldDB" id="A0A8X7W1X9"/>
<dbReference type="InterPro" id="IPR011043">
    <property type="entry name" value="Gal_Oxase/kelch_b-propeller"/>
</dbReference>
<dbReference type="Pfam" id="PF07734">
    <property type="entry name" value="FBA_1"/>
    <property type="match status" value="1"/>
</dbReference>
<reference evidence="2 3" key="1">
    <citation type="submission" date="2020-02" db="EMBL/GenBank/DDBJ databases">
        <authorList>
            <person name="Ma Q."/>
            <person name="Huang Y."/>
            <person name="Song X."/>
            <person name="Pei D."/>
        </authorList>
    </citation>
    <scope>NUCLEOTIDE SEQUENCE [LARGE SCALE GENOMIC DNA]</scope>
    <source>
        <strain evidence="2">Sxm20200214</strain>
        <tissue evidence="2">Leaf</tissue>
    </source>
</reference>
<keyword evidence="3" id="KW-1185">Reference proteome</keyword>
<dbReference type="NCBIfam" id="TIGR01640">
    <property type="entry name" value="F_box_assoc_1"/>
    <property type="match status" value="1"/>
</dbReference>
<dbReference type="Proteomes" id="UP000886595">
    <property type="component" value="Unassembled WGS sequence"/>
</dbReference>
<sequence length="395" mass="46716">MRWSSICRRWNTLFLEDQRFSEKHLRNSPKQPLILMLTERRLFFFCEQFSEALSLKNYYVSEDAHIDTVSHCDGLLLCTTECDLVVWNPCSGQTRWIKQNNGKNDRCRCCLGDSMFTLGYGNNQSCRSYKILMLYHTIYEYDYHHVQDEDFEIYDFNSNTWRFLDARINGRKTISDESHGVTLKGNAYWISSDDEEGGCDLLSFDFTKERFRRLCFPLMTSGHCIMYRVLSVVREELSVLCCIDSSKMEMWVTNNMDSTCEESVLSWSKSFTVDFCLNIYTSVLIDEDKKVALCGSPHQGVAFTIGEEDEYYSEIPFEGTRSRDEHIFNYVPSLVQFPQQRWWEHDNLSSQETDDEYMMSESDDELDWWEIEFTDFRSRRGSRGRVLRRTRCVTL</sequence>
<dbReference type="InterPro" id="IPR006527">
    <property type="entry name" value="F-box-assoc_dom_typ1"/>
</dbReference>
<dbReference type="SUPFAM" id="SSF50965">
    <property type="entry name" value="Galactose oxidase, central domain"/>
    <property type="match status" value="1"/>
</dbReference>
<name>A0A8X7W1X9_BRACI</name>
<accession>A0A8X7W1X9</accession>
<feature type="domain" description="F-box associated beta-propeller type 1" evidence="1">
    <location>
        <begin position="54"/>
        <end position="336"/>
    </location>
</feature>
<protein>
    <recommendedName>
        <fullName evidence="1">F-box associated beta-propeller type 1 domain-containing protein</fullName>
    </recommendedName>
</protein>
<dbReference type="EMBL" id="JAAMPC010000003">
    <property type="protein sequence ID" value="KAG2321694.1"/>
    <property type="molecule type" value="Genomic_DNA"/>
</dbReference>
<dbReference type="InterPro" id="IPR050796">
    <property type="entry name" value="SCF_F-box_component"/>
</dbReference>
<proteinExistence type="predicted"/>
<evidence type="ECO:0000259" key="1">
    <source>
        <dbReference type="Pfam" id="PF07734"/>
    </source>
</evidence>
<gene>
    <name evidence="2" type="ORF">Bca52824_014907</name>
</gene>
<organism evidence="2 3">
    <name type="scientific">Brassica carinata</name>
    <name type="common">Ethiopian mustard</name>
    <name type="synonym">Abyssinian cabbage</name>
    <dbReference type="NCBI Taxonomy" id="52824"/>
    <lineage>
        <taxon>Eukaryota</taxon>
        <taxon>Viridiplantae</taxon>
        <taxon>Streptophyta</taxon>
        <taxon>Embryophyta</taxon>
        <taxon>Tracheophyta</taxon>
        <taxon>Spermatophyta</taxon>
        <taxon>Magnoliopsida</taxon>
        <taxon>eudicotyledons</taxon>
        <taxon>Gunneridae</taxon>
        <taxon>Pentapetalae</taxon>
        <taxon>rosids</taxon>
        <taxon>malvids</taxon>
        <taxon>Brassicales</taxon>
        <taxon>Brassicaceae</taxon>
        <taxon>Brassiceae</taxon>
        <taxon>Brassica</taxon>
    </lineage>
</organism>
<evidence type="ECO:0000313" key="3">
    <source>
        <dbReference type="Proteomes" id="UP000886595"/>
    </source>
</evidence>
<evidence type="ECO:0000313" key="2">
    <source>
        <dbReference type="EMBL" id="KAG2321694.1"/>
    </source>
</evidence>
<dbReference type="InterPro" id="IPR017451">
    <property type="entry name" value="F-box-assoc_interact_dom"/>
</dbReference>